<protein>
    <submittedName>
        <fullName evidence="1">Uncharacterized protein</fullName>
    </submittedName>
</protein>
<evidence type="ECO:0000313" key="1">
    <source>
        <dbReference type="EMBL" id="MCD7463095.1"/>
    </source>
</evidence>
<gene>
    <name evidence="1" type="ORF">HAX54_049946</name>
</gene>
<proteinExistence type="predicted"/>
<keyword evidence="2" id="KW-1185">Reference proteome</keyword>
<sequence>MRDFMGYVIKKENSDENNGGKAIISAWFYRWTLGDEARNSEGPRWVHVMEHKWRDGLCDTALIYFSGHQISSEGLHLVYFTEHK</sequence>
<comment type="caution">
    <text evidence="1">The sequence shown here is derived from an EMBL/GenBank/DDBJ whole genome shotgun (WGS) entry which is preliminary data.</text>
</comment>
<name>A0ABS8SWB7_DATST</name>
<dbReference type="EMBL" id="JACEIK010000862">
    <property type="protein sequence ID" value="MCD7463095.1"/>
    <property type="molecule type" value="Genomic_DNA"/>
</dbReference>
<organism evidence="1 2">
    <name type="scientific">Datura stramonium</name>
    <name type="common">Jimsonweed</name>
    <name type="synonym">Common thornapple</name>
    <dbReference type="NCBI Taxonomy" id="4076"/>
    <lineage>
        <taxon>Eukaryota</taxon>
        <taxon>Viridiplantae</taxon>
        <taxon>Streptophyta</taxon>
        <taxon>Embryophyta</taxon>
        <taxon>Tracheophyta</taxon>
        <taxon>Spermatophyta</taxon>
        <taxon>Magnoliopsida</taxon>
        <taxon>eudicotyledons</taxon>
        <taxon>Gunneridae</taxon>
        <taxon>Pentapetalae</taxon>
        <taxon>asterids</taxon>
        <taxon>lamiids</taxon>
        <taxon>Solanales</taxon>
        <taxon>Solanaceae</taxon>
        <taxon>Solanoideae</taxon>
        <taxon>Datureae</taxon>
        <taxon>Datura</taxon>
    </lineage>
</organism>
<evidence type="ECO:0000313" key="2">
    <source>
        <dbReference type="Proteomes" id="UP000823775"/>
    </source>
</evidence>
<reference evidence="1 2" key="1">
    <citation type="journal article" date="2021" name="BMC Genomics">
        <title>Datura genome reveals duplications of psychoactive alkaloid biosynthetic genes and high mutation rate following tissue culture.</title>
        <authorList>
            <person name="Rajewski A."/>
            <person name="Carter-House D."/>
            <person name="Stajich J."/>
            <person name="Litt A."/>
        </authorList>
    </citation>
    <scope>NUCLEOTIDE SEQUENCE [LARGE SCALE GENOMIC DNA]</scope>
    <source>
        <strain evidence="1">AR-01</strain>
    </source>
</reference>
<dbReference type="Proteomes" id="UP000823775">
    <property type="component" value="Unassembled WGS sequence"/>
</dbReference>
<feature type="non-terminal residue" evidence="1">
    <location>
        <position position="84"/>
    </location>
</feature>
<accession>A0ABS8SWB7</accession>